<dbReference type="RefSeq" id="WP_198840255.1">
    <property type="nucleotide sequence ID" value="NZ_JAEHFJ010000002.1"/>
</dbReference>
<sequence length="219" mass="24905">MKFYFLIVGVLTFLIVGCNSNSNTKKNKAAGEKNEISKEISEVDAVTPKDKIYLISNNAVGEFKIGDRIPDVGGYDYYMINKKTMSKMNEDGSTMSEDITYIVNGKGPILVHLKPKYEDEKGEYTKIIGEIIVISEKYKTKEGIGVGATIEAFSEVYPDYEILYNNFSDLYYVKTNELAIQCILDNDERIEKPKISDEWVSVKKESLKKETKIVEIRMI</sequence>
<proteinExistence type="predicted"/>
<reference evidence="1 2" key="1">
    <citation type="submission" date="2020-12" db="EMBL/GenBank/DDBJ databases">
        <title>Aureibaculum luteum sp. nov. and Aureibaculum flavum sp. nov., novel members of the family Flavobacteriaceae isolated from Antarctic intertidal sediments.</title>
        <authorList>
            <person name="He X."/>
            <person name="Zhang X."/>
        </authorList>
    </citation>
    <scope>NUCLEOTIDE SEQUENCE [LARGE SCALE GENOMIC DNA]</scope>
    <source>
        <strain evidence="1 2">A20</strain>
    </source>
</reference>
<dbReference type="EMBL" id="JAEHFJ010000002">
    <property type="protein sequence ID" value="MBJ2173457.1"/>
    <property type="molecule type" value="Genomic_DNA"/>
</dbReference>
<organism evidence="1 2">
    <name type="scientific">Aureibaculum flavum</name>
    <dbReference type="NCBI Taxonomy" id="2795986"/>
    <lineage>
        <taxon>Bacteria</taxon>
        <taxon>Pseudomonadati</taxon>
        <taxon>Bacteroidota</taxon>
        <taxon>Flavobacteriia</taxon>
        <taxon>Flavobacteriales</taxon>
        <taxon>Flavobacteriaceae</taxon>
        <taxon>Aureibaculum</taxon>
    </lineage>
</organism>
<evidence type="ECO:0000313" key="1">
    <source>
        <dbReference type="EMBL" id="MBJ2173457.1"/>
    </source>
</evidence>
<protein>
    <recommendedName>
        <fullName evidence="3">Lipoprotein</fullName>
    </recommendedName>
</protein>
<evidence type="ECO:0008006" key="3">
    <source>
        <dbReference type="Google" id="ProtNLM"/>
    </source>
</evidence>
<dbReference type="PROSITE" id="PS51257">
    <property type="entry name" value="PROKAR_LIPOPROTEIN"/>
    <property type="match status" value="1"/>
</dbReference>
<name>A0ABS0WND1_9FLAO</name>
<accession>A0ABS0WND1</accession>
<comment type="caution">
    <text evidence="1">The sequence shown here is derived from an EMBL/GenBank/DDBJ whole genome shotgun (WGS) entry which is preliminary data.</text>
</comment>
<dbReference type="Proteomes" id="UP000623301">
    <property type="component" value="Unassembled WGS sequence"/>
</dbReference>
<keyword evidence="2" id="KW-1185">Reference proteome</keyword>
<gene>
    <name evidence="1" type="ORF">JBL43_04370</name>
</gene>
<evidence type="ECO:0000313" key="2">
    <source>
        <dbReference type="Proteomes" id="UP000623301"/>
    </source>
</evidence>